<evidence type="ECO:0000313" key="2">
    <source>
        <dbReference type="EMBL" id="KAK5050503.1"/>
    </source>
</evidence>
<dbReference type="Pfam" id="PF07859">
    <property type="entry name" value="Abhydrolase_3"/>
    <property type="match status" value="1"/>
</dbReference>
<dbReference type="InterPro" id="IPR050466">
    <property type="entry name" value="Carboxylest/Gibb_receptor"/>
</dbReference>
<keyword evidence="3" id="KW-1185">Reference proteome</keyword>
<protein>
    <recommendedName>
        <fullName evidence="1">Alpha/beta hydrolase fold-3 domain-containing protein</fullName>
    </recommendedName>
</protein>
<dbReference type="GeneID" id="89971967"/>
<accession>A0AAV9NA72</accession>
<sequence length="315" mass="35495">MAEYRHYAVPNPEWVDFPNNLPLGTHVHGMNRDRLPIKPQEGLHIEEFDVPARDDYPVRIRIYRKPESNDLPLFIYMHGGGYVTGSLETDDRSCRKIAAEIDVLVLSIEYRLAPEHKFPIGFGDAYDVVKWATLESSQAQLRINLTKGFVLGGTSAGANFTAGISHLARDKALSPPLSGLIFLAGSFCHPDARPEEYRDRILSVDEINDAPGLTRKSIDYFAAKYGAPPSDKRLSPLLFESHANLAKKALFSVCGWDPRRDEAILLEHILRSEGVDTRIKIHSGLPHGFWATCPELPVSLAWEQEFVRDIRWILQ</sequence>
<dbReference type="PANTHER" id="PTHR23024:SF166">
    <property type="entry name" value="ALPHA_BETA HYDROLASE FOLD-3 DOMAIN-CONTAINING PROTEIN-RELATED"/>
    <property type="match status" value="1"/>
</dbReference>
<name>A0AAV9NA72_9EURO</name>
<organism evidence="2 3">
    <name type="scientific">Exophiala bonariae</name>
    <dbReference type="NCBI Taxonomy" id="1690606"/>
    <lineage>
        <taxon>Eukaryota</taxon>
        <taxon>Fungi</taxon>
        <taxon>Dikarya</taxon>
        <taxon>Ascomycota</taxon>
        <taxon>Pezizomycotina</taxon>
        <taxon>Eurotiomycetes</taxon>
        <taxon>Chaetothyriomycetidae</taxon>
        <taxon>Chaetothyriales</taxon>
        <taxon>Herpotrichiellaceae</taxon>
        <taxon>Exophiala</taxon>
    </lineage>
</organism>
<dbReference type="EMBL" id="JAVRRD010000017">
    <property type="protein sequence ID" value="KAK5050503.1"/>
    <property type="molecule type" value="Genomic_DNA"/>
</dbReference>
<dbReference type="AlphaFoldDB" id="A0AAV9NA72"/>
<dbReference type="RefSeq" id="XP_064705089.1">
    <property type="nucleotide sequence ID" value="XM_064847368.1"/>
</dbReference>
<proteinExistence type="predicted"/>
<evidence type="ECO:0000259" key="1">
    <source>
        <dbReference type="Pfam" id="PF07859"/>
    </source>
</evidence>
<dbReference type="SUPFAM" id="SSF53474">
    <property type="entry name" value="alpha/beta-Hydrolases"/>
    <property type="match status" value="1"/>
</dbReference>
<gene>
    <name evidence="2" type="ORF">LTR84_003784</name>
</gene>
<dbReference type="GO" id="GO:0016787">
    <property type="term" value="F:hydrolase activity"/>
    <property type="evidence" value="ECO:0007669"/>
    <property type="project" value="InterPro"/>
</dbReference>
<dbReference type="PANTHER" id="PTHR23024">
    <property type="entry name" value="ARYLACETAMIDE DEACETYLASE"/>
    <property type="match status" value="1"/>
</dbReference>
<dbReference type="Proteomes" id="UP001358417">
    <property type="component" value="Unassembled WGS sequence"/>
</dbReference>
<dbReference type="Gene3D" id="3.40.50.1820">
    <property type="entry name" value="alpha/beta hydrolase"/>
    <property type="match status" value="1"/>
</dbReference>
<feature type="domain" description="Alpha/beta hydrolase fold-3" evidence="1">
    <location>
        <begin position="75"/>
        <end position="290"/>
    </location>
</feature>
<reference evidence="2 3" key="1">
    <citation type="submission" date="2023-08" db="EMBL/GenBank/DDBJ databases">
        <title>Black Yeasts Isolated from many extreme environments.</title>
        <authorList>
            <person name="Coleine C."/>
            <person name="Stajich J.E."/>
            <person name="Selbmann L."/>
        </authorList>
    </citation>
    <scope>NUCLEOTIDE SEQUENCE [LARGE SCALE GENOMIC DNA]</scope>
    <source>
        <strain evidence="2 3">CCFEE 5792</strain>
    </source>
</reference>
<comment type="caution">
    <text evidence="2">The sequence shown here is derived from an EMBL/GenBank/DDBJ whole genome shotgun (WGS) entry which is preliminary data.</text>
</comment>
<dbReference type="InterPro" id="IPR013094">
    <property type="entry name" value="AB_hydrolase_3"/>
</dbReference>
<evidence type="ECO:0000313" key="3">
    <source>
        <dbReference type="Proteomes" id="UP001358417"/>
    </source>
</evidence>
<dbReference type="InterPro" id="IPR029058">
    <property type="entry name" value="AB_hydrolase_fold"/>
</dbReference>